<dbReference type="Bgee" id="ENSELUG00000008589">
    <property type="expression patterns" value="Expressed in ovary and 14 other cell types or tissues"/>
</dbReference>
<evidence type="ECO:0000256" key="7">
    <source>
        <dbReference type="PROSITE-ProRule" id="PRU00042"/>
    </source>
</evidence>
<dbReference type="FunFam" id="3.30.160.60:FF:000690">
    <property type="entry name" value="Zinc finger protein 354C"/>
    <property type="match status" value="1"/>
</dbReference>
<keyword evidence="4 7" id="KW-0863">Zinc-finger</keyword>
<dbReference type="GO" id="GO:0005634">
    <property type="term" value="C:nucleus"/>
    <property type="evidence" value="ECO:0007669"/>
    <property type="project" value="UniProtKB-SubCell"/>
</dbReference>
<dbReference type="InterPro" id="IPR013087">
    <property type="entry name" value="Znf_C2H2_type"/>
</dbReference>
<proteinExistence type="predicted"/>
<dbReference type="GO" id="GO:0008270">
    <property type="term" value="F:zinc ion binding"/>
    <property type="evidence" value="ECO:0007669"/>
    <property type="project" value="UniProtKB-KW"/>
</dbReference>
<reference evidence="9" key="4">
    <citation type="submission" date="2025-09" db="UniProtKB">
        <authorList>
            <consortium name="Ensembl"/>
        </authorList>
    </citation>
    <scope>IDENTIFICATION</scope>
</reference>
<dbReference type="Proteomes" id="UP000265140">
    <property type="component" value="Chromosome 24"/>
</dbReference>
<reference evidence="9" key="2">
    <citation type="submission" date="2020-02" db="EMBL/GenBank/DDBJ databases">
        <title>Esox lucius (northern pike) genome, fEsoLuc1, primary haplotype.</title>
        <authorList>
            <person name="Myers G."/>
            <person name="Karagic N."/>
            <person name="Meyer A."/>
            <person name="Pippel M."/>
            <person name="Reichard M."/>
            <person name="Winkler S."/>
            <person name="Tracey A."/>
            <person name="Sims Y."/>
            <person name="Howe K."/>
            <person name="Rhie A."/>
            <person name="Formenti G."/>
            <person name="Durbin R."/>
            <person name="Fedrigo O."/>
            <person name="Jarvis E.D."/>
        </authorList>
    </citation>
    <scope>NUCLEOTIDE SEQUENCE [LARGE SCALE GENOMIC DNA]</scope>
</reference>
<dbReference type="OrthoDB" id="8638454at2759"/>
<dbReference type="SMART" id="SM00355">
    <property type="entry name" value="ZnF_C2H2"/>
    <property type="match status" value="4"/>
</dbReference>
<dbReference type="PANTHER" id="PTHR16515:SF49">
    <property type="entry name" value="GASTRULA ZINC FINGER PROTEIN XLCGF49.1-LIKE-RELATED"/>
    <property type="match status" value="1"/>
</dbReference>
<dbReference type="Pfam" id="PF00096">
    <property type="entry name" value="zf-C2H2"/>
    <property type="match status" value="4"/>
</dbReference>
<evidence type="ECO:0000256" key="6">
    <source>
        <dbReference type="ARBA" id="ARBA00023242"/>
    </source>
</evidence>
<dbReference type="InterPro" id="IPR036236">
    <property type="entry name" value="Znf_C2H2_sf"/>
</dbReference>
<feature type="domain" description="C2H2-type" evidence="8">
    <location>
        <begin position="499"/>
        <end position="526"/>
    </location>
</feature>
<evidence type="ECO:0000313" key="10">
    <source>
        <dbReference type="Proteomes" id="UP000265140"/>
    </source>
</evidence>
<evidence type="ECO:0000313" key="9">
    <source>
        <dbReference type="Ensembl" id="ENSELUP00000007872.1"/>
    </source>
</evidence>
<dbReference type="InterPro" id="IPR050331">
    <property type="entry name" value="Zinc_finger"/>
</dbReference>
<keyword evidence="5" id="KW-0862">Zinc</keyword>
<organism evidence="9 10">
    <name type="scientific">Esox lucius</name>
    <name type="common">Northern pike</name>
    <dbReference type="NCBI Taxonomy" id="8010"/>
    <lineage>
        <taxon>Eukaryota</taxon>
        <taxon>Metazoa</taxon>
        <taxon>Chordata</taxon>
        <taxon>Craniata</taxon>
        <taxon>Vertebrata</taxon>
        <taxon>Euteleostomi</taxon>
        <taxon>Actinopterygii</taxon>
        <taxon>Neopterygii</taxon>
        <taxon>Teleostei</taxon>
        <taxon>Protacanthopterygii</taxon>
        <taxon>Esociformes</taxon>
        <taxon>Esocidae</taxon>
        <taxon>Esox</taxon>
    </lineage>
</organism>
<feature type="domain" description="C2H2-type" evidence="8">
    <location>
        <begin position="442"/>
        <end position="470"/>
    </location>
</feature>
<reference evidence="9" key="3">
    <citation type="submission" date="2025-08" db="UniProtKB">
        <authorList>
            <consortium name="Ensembl"/>
        </authorList>
    </citation>
    <scope>IDENTIFICATION</scope>
</reference>
<dbReference type="Gene3D" id="3.30.160.60">
    <property type="entry name" value="Classic Zinc Finger"/>
    <property type="match status" value="4"/>
</dbReference>
<accession>A0A3P8XTP0</accession>
<comment type="subcellular location">
    <subcellularLocation>
        <location evidence="1">Nucleus</location>
    </subcellularLocation>
</comment>
<evidence type="ECO:0000256" key="5">
    <source>
        <dbReference type="ARBA" id="ARBA00022833"/>
    </source>
</evidence>
<dbReference type="PROSITE" id="PS00028">
    <property type="entry name" value="ZINC_FINGER_C2H2_1"/>
    <property type="match status" value="4"/>
</dbReference>
<dbReference type="InParanoid" id="A0A3P8XTP0"/>
<dbReference type="RefSeq" id="XP_010866499.1">
    <property type="nucleotide sequence ID" value="XM_010868197.5"/>
</dbReference>
<evidence type="ECO:0000256" key="4">
    <source>
        <dbReference type="ARBA" id="ARBA00022771"/>
    </source>
</evidence>
<feature type="domain" description="C2H2-type" evidence="8">
    <location>
        <begin position="471"/>
        <end position="498"/>
    </location>
</feature>
<dbReference type="SUPFAM" id="SSF57667">
    <property type="entry name" value="beta-beta-alpha zinc fingers"/>
    <property type="match status" value="2"/>
</dbReference>
<sequence length="563" mass="62834">MERNAGFVNLFQARVKGVLDILLDVAVLEITHIFRGTLSNVIIQEVGASRVSQNDGDQCNLQEVLTCRLKNSLEKAIWTHGKTAETTTHRSVAAAVPVGEIGGDLDVPLKDETCDMNWNVVEIGISEEIVDRLQDGMPHNEEHRVLLFTGTTCEPSTPSGFREPHCTQSEFTGTTCEPSTPSGFREPHCTQSEFTGTTSVSPCSDDISPLTSASEQLTEKGLRAATTSNPHPVHIKQEEIEQLQCSSVRLLDGQLEKLQPVSLVEKIETTSVAVSIPVDMAEQPRNPVHHPEALTVCNNPSTAMEEEPRNPETLELKEMGKLHRVATGPSALQNIVNLITTPQPNMPSLTQQNHVHMPTRSSTLQEPVITQENHVHTASQTSILSNPPPDKKQRDFLLGGLSFPNTNVHFHELQKLLKPCSVRLENVQRIGKVVGNGCQGLRICWDCGKIFYRKRKLRHHQRLIHTGEKPYCCSQCDRTFSLRTNLTKHQRIHSGEKPYGCKLCGKHFRVNGKLKVHMRFHTGEKPFGCTLCGKRYRSMKNFKIHMTTTHPHANLPPAQRLKN</sequence>
<feature type="domain" description="C2H2-type" evidence="8">
    <location>
        <begin position="527"/>
        <end position="557"/>
    </location>
</feature>
<reference evidence="10" key="1">
    <citation type="journal article" date="2014" name="PLoS ONE">
        <title>The genome and linkage map of the northern pike (Esox lucius): conserved synteny revealed between the salmonid sister group and the Neoteleostei.</title>
        <authorList>
            <person name="Rondeau E.B."/>
            <person name="Minkley D.R."/>
            <person name="Leong J.S."/>
            <person name="Messmer A.M."/>
            <person name="Jantzen J.R."/>
            <person name="von Schalburg K.R."/>
            <person name="Lemon C."/>
            <person name="Bird N.H."/>
            <person name="Koop B.F."/>
        </authorList>
    </citation>
    <scope>NUCLEOTIDE SEQUENCE</scope>
</reference>
<keyword evidence="3" id="KW-0677">Repeat</keyword>
<evidence type="ECO:0000256" key="3">
    <source>
        <dbReference type="ARBA" id="ARBA00022737"/>
    </source>
</evidence>
<dbReference type="PANTHER" id="PTHR16515">
    <property type="entry name" value="PR DOMAIN ZINC FINGER PROTEIN"/>
    <property type="match status" value="1"/>
</dbReference>
<keyword evidence="2" id="KW-0479">Metal-binding</keyword>
<dbReference type="PROSITE" id="PS50157">
    <property type="entry name" value="ZINC_FINGER_C2H2_2"/>
    <property type="match status" value="4"/>
</dbReference>
<evidence type="ECO:0000259" key="8">
    <source>
        <dbReference type="PROSITE" id="PS50157"/>
    </source>
</evidence>
<name>A0A3P8XTP0_ESOLU</name>
<dbReference type="GeneTree" id="ENSGT01030000234576"/>
<dbReference type="AlphaFoldDB" id="A0A3P8XTP0"/>
<protein>
    <recommendedName>
        <fullName evidence="8">C2H2-type domain-containing protein</fullName>
    </recommendedName>
</protein>
<dbReference type="GO" id="GO:0010468">
    <property type="term" value="P:regulation of gene expression"/>
    <property type="evidence" value="ECO:0007669"/>
    <property type="project" value="TreeGrafter"/>
</dbReference>
<dbReference type="Ensembl" id="ENSELUT00000006528.3">
    <property type="protein sequence ID" value="ENSELUP00000007872.1"/>
    <property type="gene ID" value="ENSELUG00000008589.3"/>
</dbReference>
<evidence type="ECO:0000256" key="1">
    <source>
        <dbReference type="ARBA" id="ARBA00004123"/>
    </source>
</evidence>
<dbReference type="KEGG" id="els:105008836"/>
<keyword evidence="10" id="KW-1185">Reference proteome</keyword>
<dbReference type="FunFam" id="3.30.160.60:FF:001498">
    <property type="entry name" value="Zinc finger protein 404"/>
    <property type="match status" value="1"/>
</dbReference>
<dbReference type="GeneID" id="105008836"/>
<evidence type="ECO:0000256" key="2">
    <source>
        <dbReference type="ARBA" id="ARBA00022723"/>
    </source>
</evidence>
<dbReference type="FunFam" id="3.30.160.60:FF:000100">
    <property type="entry name" value="Zinc finger 45-like"/>
    <property type="match status" value="1"/>
</dbReference>
<keyword evidence="6" id="KW-0539">Nucleus</keyword>